<keyword evidence="7" id="KW-1185">Reference proteome</keyword>
<keyword evidence="1" id="KW-0349">Heme</keyword>
<dbReference type="EMBL" id="BSUJ01000001">
    <property type="protein sequence ID" value="GMA21905.1"/>
    <property type="molecule type" value="Genomic_DNA"/>
</dbReference>
<evidence type="ECO:0000256" key="2">
    <source>
        <dbReference type="ARBA" id="ARBA00022723"/>
    </source>
</evidence>
<proteinExistence type="predicted"/>
<evidence type="ECO:0000313" key="7">
    <source>
        <dbReference type="Proteomes" id="UP001157109"/>
    </source>
</evidence>
<evidence type="ECO:0000256" key="5">
    <source>
        <dbReference type="ARBA" id="ARBA00023014"/>
    </source>
</evidence>
<reference evidence="7" key="1">
    <citation type="journal article" date="2019" name="Int. J. Syst. Evol. Microbiol.">
        <title>The Global Catalogue of Microorganisms (GCM) 10K type strain sequencing project: providing services to taxonomists for standard genome sequencing and annotation.</title>
        <authorList>
            <consortium name="The Broad Institute Genomics Platform"/>
            <consortium name="The Broad Institute Genome Sequencing Center for Infectious Disease"/>
            <person name="Wu L."/>
            <person name="Ma J."/>
        </authorList>
    </citation>
    <scope>NUCLEOTIDE SEQUENCE [LARGE SCALE GENOMIC DNA]</scope>
    <source>
        <strain evidence="7">NBRC 105830</strain>
    </source>
</reference>
<keyword evidence="4" id="KW-0408">Iron</keyword>
<dbReference type="PANTHER" id="PTHR43809:SF1">
    <property type="entry name" value="NITRITE REDUCTASE (NADH) LARGE SUBUNIT"/>
    <property type="match status" value="1"/>
</dbReference>
<dbReference type="InterPro" id="IPR036136">
    <property type="entry name" value="Nit/Sulf_reduc_fer-like_dom_sf"/>
</dbReference>
<dbReference type="SUPFAM" id="SSF55124">
    <property type="entry name" value="Nitrite/Sulfite reductase N-terminal domain-like"/>
    <property type="match status" value="1"/>
</dbReference>
<comment type="caution">
    <text evidence="6">The sequence shown here is derived from an EMBL/GenBank/DDBJ whole genome shotgun (WGS) entry which is preliminary data.</text>
</comment>
<accession>A0ABQ6HUA6</accession>
<keyword evidence="5" id="KW-0411">Iron-sulfur</keyword>
<dbReference type="CDD" id="cd19944">
    <property type="entry name" value="NirB_Fer2_BFD-like_2"/>
    <property type="match status" value="1"/>
</dbReference>
<name>A0ABQ6HUA6_9MICO</name>
<sequence>MTSELAASGIEVSKALCEHFELSRAELFNAVRVTGLRTFSEIIERHGRGGRGCDVCKPTVASILASLDVGLLLDRDQAPLQDTNDHVLANIQKDGTYSVVPRIAGGEITPRGSS</sequence>
<protein>
    <recommendedName>
        <fullName evidence="8">BFD-like [2Fe-2S]-binding domain-containing protein</fullName>
    </recommendedName>
</protein>
<organism evidence="6 7">
    <name type="scientific">Arsenicicoccus piscis</name>
    <dbReference type="NCBI Taxonomy" id="673954"/>
    <lineage>
        <taxon>Bacteria</taxon>
        <taxon>Bacillati</taxon>
        <taxon>Actinomycetota</taxon>
        <taxon>Actinomycetes</taxon>
        <taxon>Micrococcales</taxon>
        <taxon>Intrasporangiaceae</taxon>
        <taxon>Arsenicicoccus</taxon>
    </lineage>
</organism>
<evidence type="ECO:0000256" key="1">
    <source>
        <dbReference type="ARBA" id="ARBA00022617"/>
    </source>
</evidence>
<keyword evidence="2" id="KW-0479">Metal-binding</keyword>
<evidence type="ECO:0000256" key="4">
    <source>
        <dbReference type="ARBA" id="ARBA00023004"/>
    </source>
</evidence>
<gene>
    <name evidence="6" type="ORF">GCM10025862_39260</name>
</gene>
<evidence type="ECO:0000256" key="3">
    <source>
        <dbReference type="ARBA" id="ARBA00023002"/>
    </source>
</evidence>
<keyword evidence="3" id="KW-0560">Oxidoreductase</keyword>
<dbReference type="PANTHER" id="PTHR43809">
    <property type="entry name" value="NITRITE REDUCTASE (NADH) LARGE SUBUNIT"/>
    <property type="match status" value="1"/>
</dbReference>
<dbReference type="InterPro" id="IPR052034">
    <property type="entry name" value="NasD-like"/>
</dbReference>
<dbReference type="Proteomes" id="UP001157109">
    <property type="component" value="Unassembled WGS sequence"/>
</dbReference>
<evidence type="ECO:0000313" key="6">
    <source>
        <dbReference type="EMBL" id="GMA21905.1"/>
    </source>
</evidence>
<evidence type="ECO:0008006" key="8">
    <source>
        <dbReference type="Google" id="ProtNLM"/>
    </source>
</evidence>